<keyword evidence="2" id="KW-1185">Reference proteome</keyword>
<reference evidence="1 2" key="1">
    <citation type="journal article" date="2023" name="Arcadia Sci">
        <title>De novo assembly of a long-read Amblyomma americanum tick genome.</title>
        <authorList>
            <person name="Chou S."/>
            <person name="Poskanzer K.E."/>
            <person name="Rollins M."/>
            <person name="Thuy-Boun P.S."/>
        </authorList>
    </citation>
    <scope>NUCLEOTIDE SEQUENCE [LARGE SCALE GENOMIC DNA]</scope>
    <source>
        <strain evidence="1">F_SG_1</strain>
        <tissue evidence="1">Salivary glands</tissue>
    </source>
</reference>
<organism evidence="1 2">
    <name type="scientific">Amblyomma americanum</name>
    <name type="common">Lone star tick</name>
    <dbReference type="NCBI Taxonomy" id="6943"/>
    <lineage>
        <taxon>Eukaryota</taxon>
        <taxon>Metazoa</taxon>
        <taxon>Ecdysozoa</taxon>
        <taxon>Arthropoda</taxon>
        <taxon>Chelicerata</taxon>
        <taxon>Arachnida</taxon>
        <taxon>Acari</taxon>
        <taxon>Parasitiformes</taxon>
        <taxon>Ixodida</taxon>
        <taxon>Ixodoidea</taxon>
        <taxon>Ixodidae</taxon>
        <taxon>Amblyomminae</taxon>
        <taxon>Amblyomma</taxon>
    </lineage>
</organism>
<comment type="caution">
    <text evidence="1">The sequence shown here is derived from an EMBL/GenBank/DDBJ whole genome shotgun (WGS) entry which is preliminary data.</text>
</comment>
<name>A0AAQ4FGZ4_AMBAM</name>
<dbReference type="Proteomes" id="UP001321473">
    <property type="component" value="Unassembled WGS sequence"/>
</dbReference>
<protein>
    <submittedName>
        <fullName evidence="1">Uncharacterized protein</fullName>
    </submittedName>
</protein>
<gene>
    <name evidence="1" type="ORF">V5799_007429</name>
</gene>
<dbReference type="EMBL" id="JARKHS020002893">
    <property type="protein sequence ID" value="KAK8786216.1"/>
    <property type="molecule type" value="Genomic_DNA"/>
</dbReference>
<evidence type="ECO:0000313" key="1">
    <source>
        <dbReference type="EMBL" id="KAK8786216.1"/>
    </source>
</evidence>
<dbReference type="AlphaFoldDB" id="A0AAQ4FGZ4"/>
<proteinExistence type="predicted"/>
<evidence type="ECO:0000313" key="2">
    <source>
        <dbReference type="Proteomes" id="UP001321473"/>
    </source>
</evidence>
<accession>A0AAQ4FGZ4</accession>
<sequence length="93" mass="9668">MTGVQFDAVTCCSRPVVVAARAPVCQLGATADVAYGAASISCPCPWPSTRGGALRPGVSTPSTVAFLCTTHTIWTCCFVYRACCLLTSHLALQ</sequence>